<keyword evidence="3" id="KW-1185">Reference proteome</keyword>
<comment type="caution">
    <text evidence="2">The sequence shown here is derived from an EMBL/GenBank/DDBJ whole genome shotgun (WGS) entry which is preliminary data.</text>
</comment>
<gene>
    <name evidence="2" type="ORF">Aple_058580</name>
</gene>
<feature type="region of interest" description="Disordered" evidence="1">
    <location>
        <begin position="142"/>
        <end position="174"/>
    </location>
</feature>
<proteinExistence type="predicted"/>
<organism evidence="2 3">
    <name type="scientific">Acrocarpospora pleiomorpha</name>
    <dbReference type="NCBI Taxonomy" id="90975"/>
    <lineage>
        <taxon>Bacteria</taxon>
        <taxon>Bacillati</taxon>
        <taxon>Actinomycetota</taxon>
        <taxon>Actinomycetes</taxon>
        <taxon>Streptosporangiales</taxon>
        <taxon>Streptosporangiaceae</taxon>
        <taxon>Acrocarpospora</taxon>
    </lineage>
</organism>
<evidence type="ECO:0000256" key="1">
    <source>
        <dbReference type="SAM" id="MobiDB-lite"/>
    </source>
</evidence>
<dbReference type="Proteomes" id="UP000377595">
    <property type="component" value="Unassembled WGS sequence"/>
</dbReference>
<dbReference type="AlphaFoldDB" id="A0A5M3XSL4"/>
<protein>
    <submittedName>
        <fullName evidence="2">Uncharacterized protein</fullName>
    </submittedName>
</protein>
<dbReference type="EMBL" id="BLAF01000036">
    <property type="protein sequence ID" value="GES22959.1"/>
    <property type="molecule type" value="Genomic_DNA"/>
</dbReference>
<feature type="compositionally biased region" description="Basic residues" evidence="1">
    <location>
        <begin position="163"/>
        <end position="174"/>
    </location>
</feature>
<reference evidence="2 3" key="1">
    <citation type="submission" date="2019-10" db="EMBL/GenBank/DDBJ databases">
        <title>Whole genome shotgun sequence of Acrocarpospora pleiomorpha NBRC 16267.</title>
        <authorList>
            <person name="Ichikawa N."/>
            <person name="Kimura A."/>
            <person name="Kitahashi Y."/>
            <person name="Komaki H."/>
            <person name="Oguchi A."/>
        </authorList>
    </citation>
    <scope>NUCLEOTIDE SEQUENCE [LARGE SCALE GENOMIC DNA]</scope>
    <source>
        <strain evidence="2 3">NBRC 16267</strain>
    </source>
</reference>
<sequence>MIGVDLGQQGRHLVPVGHVTRHDRDLDTVGDQLGPQLLRARSIQAPPADQQQMPYVALGHQMPREQRAQTTGPTSDQHRAVRIPRPFDLGAGHDPHQPGHPRLTTAHRHLRLIGGEHPGQHRPGQLPIDIHQDKPPRILRLRRPHQPARGSRGQIGDGLTLTHGHRAPRHEHQP</sequence>
<accession>A0A5M3XSL4</accession>
<name>A0A5M3XSL4_9ACTN</name>
<evidence type="ECO:0000313" key="2">
    <source>
        <dbReference type="EMBL" id="GES22959.1"/>
    </source>
</evidence>
<evidence type="ECO:0000313" key="3">
    <source>
        <dbReference type="Proteomes" id="UP000377595"/>
    </source>
</evidence>